<dbReference type="Proteomes" id="UP000051061">
    <property type="component" value="Unassembled WGS sequence"/>
</dbReference>
<dbReference type="AlphaFoldDB" id="A0A9D5I368"/>
<sequence length="81" mass="9490">MTINLIMLLIPLVSLLLTLIFLIVLIPKINTQRKKHAETIKQNQSEQAQFRQDLTAIKETQEHILEELSHLRKEKHSNHTN</sequence>
<feature type="transmembrane region" description="Helical" evidence="1">
    <location>
        <begin position="6"/>
        <end position="26"/>
    </location>
</feature>
<evidence type="ECO:0000256" key="1">
    <source>
        <dbReference type="SAM" id="Phobius"/>
    </source>
</evidence>
<accession>A0A9D5I368</accession>
<evidence type="ECO:0000313" key="2">
    <source>
        <dbReference type="EMBL" id="KQL58564.1"/>
    </source>
</evidence>
<protein>
    <recommendedName>
        <fullName evidence="4">Phage shock protein B</fullName>
    </recommendedName>
</protein>
<proteinExistence type="predicted"/>
<evidence type="ECO:0000313" key="3">
    <source>
        <dbReference type="Proteomes" id="UP000051061"/>
    </source>
</evidence>
<organism evidence="2 3">
    <name type="scientific">Alkalicoccobacillus plakortidis</name>
    <dbReference type="NCBI Taxonomy" id="444060"/>
    <lineage>
        <taxon>Bacteria</taxon>
        <taxon>Bacillati</taxon>
        <taxon>Bacillota</taxon>
        <taxon>Bacilli</taxon>
        <taxon>Bacillales</taxon>
        <taxon>Bacillaceae</taxon>
        <taxon>Alkalicoccobacillus</taxon>
    </lineage>
</organism>
<keyword evidence="1" id="KW-1133">Transmembrane helix</keyword>
<dbReference type="EMBL" id="LJJD01000007">
    <property type="protein sequence ID" value="KQL58564.1"/>
    <property type="molecule type" value="Genomic_DNA"/>
</dbReference>
<name>A0A9D5I368_9BACI</name>
<keyword evidence="1" id="KW-0812">Transmembrane</keyword>
<keyword evidence="3" id="KW-1185">Reference proteome</keyword>
<keyword evidence="1" id="KW-0472">Membrane</keyword>
<gene>
    <name evidence="2" type="ORF">AN965_03095</name>
</gene>
<comment type="caution">
    <text evidence="2">The sequence shown here is derived from an EMBL/GenBank/DDBJ whole genome shotgun (WGS) entry which is preliminary data.</text>
</comment>
<reference evidence="2 3" key="1">
    <citation type="submission" date="2015-09" db="EMBL/GenBank/DDBJ databases">
        <title>Genome sequencing project for genomic taxonomy and phylogenomics of Bacillus-like bacteria.</title>
        <authorList>
            <person name="Liu B."/>
            <person name="Wang J."/>
            <person name="Zhu Y."/>
            <person name="Liu G."/>
            <person name="Chen Q."/>
            <person name="Chen Z."/>
            <person name="Lan J."/>
            <person name="Che J."/>
            <person name="Ge C."/>
            <person name="Shi H."/>
            <person name="Pan Z."/>
            <person name="Liu X."/>
        </authorList>
    </citation>
    <scope>NUCLEOTIDE SEQUENCE [LARGE SCALE GENOMIC DNA]</scope>
    <source>
        <strain evidence="2 3">DSM 19153</strain>
    </source>
</reference>
<evidence type="ECO:0008006" key="4">
    <source>
        <dbReference type="Google" id="ProtNLM"/>
    </source>
</evidence>